<dbReference type="GeneID" id="86053792"/>
<dbReference type="RefSeq" id="WP_154464781.1">
    <property type="nucleotide sequence ID" value="NZ_VUMI01000017.1"/>
</dbReference>
<reference evidence="7 8" key="1">
    <citation type="submission" date="2019-08" db="EMBL/GenBank/DDBJ databases">
        <title>In-depth cultivation of the pig gut microbiome towards novel bacterial diversity and tailored functional studies.</title>
        <authorList>
            <person name="Wylensek D."/>
            <person name="Hitch T.C.A."/>
            <person name="Clavel T."/>
        </authorList>
    </citation>
    <scope>NUCLEOTIDE SEQUENCE [LARGE SCALE GENOMIC DNA]</scope>
    <source>
        <strain evidence="7 8">WCA-389-WT-23B</strain>
    </source>
</reference>
<comment type="subcellular location">
    <subcellularLocation>
        <location evidence="1">Membrane</location>
        <topology evidence="1">Multi-pass membrane protein</topology>
    </subcellularLocation>
</comment>
<dbReference type="Pfam" id="PF02361">
    <property type="entry name" value="CbiQ"/>
    <property type="match status" value="1"/>
</dbReference>
<evidence type="ECO:0000313" key="7">
    <source>
        <dbReference type="EMBL" id="MSS89011.1"/>
    </source>
</evidence>
<dbReference type="AlphaFoldDB" id="A0A6N7W174"/>
<dbReference type="PANTHER" id="PTHR34857">
    <property type="entry name" value="SLL0384 PROTEIN"/>
    <property type="match status" value="1"/>
</dbReference>
<protein>
    <submittedName>
        <fullName evidence="7">Energy-coupling factor transporter transmembrane protein EcfT</fullName>
    </submittedName>
</protein>
<keyword evidence="3 6" id="KW-0812">Transmembrane</keyword>
<proteinExistence type="predicted"/>
<evidence type="ECO:0000256" key="4">
    <source>
        <dbReference type="ARBA" id="ARBA00022989"/>
    </source>
</evidence>
<evidence type="ECO:0000256" key="6">
    <source>
        <dbReference type="SAM" id="Phobius"/>
    </source>
</evidence>
<dbReference type="PANTHER" id="PTHR34857:SF2">
    <property type="entry name" value="SLL0384 PROTEIN"/>
    <property type="match status" value="1"/>
</dbReference>
<keyword evidence="4 6" id="KW-1133">Transmembrane helix</keyword>
<evidence type="ECO:0000313" key="8">
    <source>
        <dbReference type="Proteomes" id="UP000436047"/>
    </source>
</evidence>
<evidence type="ECO:0000256" key="3">
    <source>
        <dbReference type="ARBA" id="ARBA00022692"/>
    </source>
</evidence>
<sequence>MDAAVTGLKFESKTVIPTDPRTKLFLTVTVSTIMITGGTGGFMNMVRPCLMACPIIFLLLSRKWVAAARFSVTYAILFALELTVLPLLTGTWNFILGAAVGIYTHMLPGFIMGYYLVSTTTVSEFVAAMERMHTPQTIVIPVSVVFRFFPTVKEEYTAIRDAMKMRGITTLRSPMKMLEYRVVPLMMSVAKIGEELSAAALTRGLGAPQKRTNICKIGFGPLDIFFFLLAIPCWVGFFIC</sequence>
<feature type="transmembrane region" description="Helical" evidence="6">
    <location>
        <begin position="67"/>
        <end position="88"/>
    </location>
</feature>
<feature type="transmembrane region" description="Helical" evidence="6">
    <location>
        <begin position="94"/>
        <end position="117"/>
    </location>
</feature>
<feature type="transmembrane region" description="Helical" evidence="6">
    <location>
        <begin position="24"/>
        <end position="46"/>
    </location>
</feature>
<name>A0A6N7W174_9FIRM</name>
<evidence type="ECO:0000256" key="1">
    <source>
        <dbReference type="ARBA" id="ARBA00004141"/>
    </source>
</evidence>
<keyword evidence="2" id="KW-1003">Cell membrane</keyword>
<keyword evidence="5 6" id="KW-0472">Membrane</keyword>
<gene>
    <name evidence="7" type="ORF">FYJ45_12095</name>
</gene>
<dbReference type="EMBL" id="VUMI01000017">
    <property type="protein sequence ID" value="MSS89011.1"/>
    <property type="molecule type" value="Genomic_DNA"/>
</dbReference>
<dbReference type="InterPro" id="IPR051611">
    <property type="entry name" value="ECF_transporter_component"/>
</dbReference>
<dbReference type="GO" id="GO:0005886">
    <property type="term" value="C:plasma membrane"/>
    <property type="evidence" value="ECO:0007669"/>
    <property type="project" value="UniProtKB-ARBA"/>
</dbReference>
<dbReference type="InterPro" id="IPR003339">
    <property type="entry name" value="ABC/ECF_trnsptr_transmembrane"/>
</dbReference>
<keyword evidence="8" id="KW-1185">Reference proteome</keyword>
<evidence type="ECO:0000256" key="5">
    <source>
        <dbReference type="ARBA" id="ARBA00023136"/>
    </source>
</evidence>
<dbReference type="CDD" id="cd16914">
    <property type="entry name" value="EcfT"/>
    <property type="match status" value="1"/>
</dbReference>
<feature type="transmembrane region" description="Helical" evidence="6">
    <location>
        <begin position="219"/>
        <end position="239"/>
    </location>
</feature>
<comment type="caution">
    <text evidence="7">The sequence shown here is derived from an EMBL/GenBank/DDBJ whole genome shotgun (WGS) entry which is preliminary data.</text>
</comment>
<dbReference type="Proteomes" id="UP000436047">
    <property type="component" value="Unassembled WGS sequence"/>
</dbReference>
<organism evidence="7 8">
    <name type="scientific">Eisenbergiella porci</name>
    <dbReference type="NCBI Taxonomy" id="2652274"/>
    <lineage>
        <taxon>Bacteria</taxon>
        <taxon>Bacillati</taxon>
        <taxon>Bacillota</taxon>
        <taxon>Clostridia</taxon>
        <taxon>Lachnospirales</taxon>
        <taxon>Lachnospiraceae</taxon>
        <taxon>Eisenbergiella</taxon>
    </lineage>
</organism>
<accession>A0A6N7W174</accession>
<evidence type="ECO:0000256" key="2">
    <source>
        <dbReference type="ARBA" id="ARBA00022475"/>
    </source>
</evidence>